<feature type="domain" description="Clp ATPase C-terminal" evidence="3">
    <location>
        <begin position="65"/>
        <end position="154"/>
    </location>
</feature>
<dbReference type="PANTHER" id="PTHR11638">
    <property type="entry name" value="ATP-DEPENDENT CLP PROTEASE"/>
    <property type="match status" value="1"/>
</dbReference>
<dbReference type="SUPFAM" id="SSF52540">
    <property type="entry name" value="P-loop containing nucleoside triphosphate hydrolases"/>
    <property type="match status" value="1"/>
</dbReference>
<dbReference type="Pfam" id="PF10431">
    <property type="entry name" value="ClpB_D2-small"/>
    <property type="match status" value="1"/>
</dbReference>
<reference evidence="5" key="1">
    <citation type="submission" date="2017-09" db="EMBL/GenBank/DDBJ databases">
        <title>Depth-based differentiation of microbial function through sediment-hosted aquifers and enrichment of novel symbionts in the deep terrestrial subsurface.</title>
        <authorList>
            <person name="Probst A.J."/>
            <person name="Ladd B."/>
            <person name="Jarett J.K."/>
            <person name="Geller-Mcgrath D.E."/>
            <person name="Sieber C.M.K."/>
            <person name="Emerson J.B."/>
            <person name="Anantharaman K."/>
            <person name="Thomas B.C."/>
            <person name="Malmstrom R."/>
            <person name="Stieglmeier M."/>
            <person name="Klingl A."/>
            <person name="Woyke T."/>
            <person name="Ryan C.M."/>
            <person name="Banfield J.F."/>
        </authorList>
    </citation>
    <scope>NUCLEOTIDE SEQUENCE [LARGE SCALE GENOMIC DNA]</scope>
</reference>
<dbReference type="GO" id="GO:0005524">
    <property type="term" value="F:ATP binding"/>
    <property type="evidence" value="ECO:0007669"/>
    <property type="project" value="UniProtKB-KW"/>
</dbReference>
<feature type="non-terminal residue" evidence="4">
    <location>
        <position position="1"/>
    </location>
</feature>
<dbReference type="Gene3D" id="3.40.50.300">
    <property type="entry name" value="P-loop containing nucleotide triphosphate hydrolases"/>
    <property type="match status" value="1"/>
</dbReference>
<dbReference type="Gene3D" id="1.10.8.60">
    <property type="match status" value="1"/>
</dbReference>
<evidence type="ECO:0000256" key="2">
    <source>
        <dbReference type="ARBA" id="ARBA00022840"/>
    </source>
</evidence>
<dbReference type="PANTHER" id="PTHR11638:SF18">
    <property type="entry name" value="HEAT SHOCK PROTEIN 104"/>
    <property type="match status" value="1"/>
</dbReference>
<dbReference type="EMBL" id="PFCQ01000006">
    <property type="protein sequence ID" value="PIR68408.1"/>
    <property type="molecule type" value="Genomic_DNA"/>
</dbReference>
<dbReference type="InterPro" id="IPR027417">
    <property type="entry name" value="P-loop_NTPase"/>
</dbReference>
<accession>A0A2H0TBM0</accession>
<proteinExistence type="predicted"/>
<keyword evidence="2" id="KW-0067">ATP-binding</keyword>
<gene>
    <name evidence="4" type="ORF">COU49_01315</name>
</gene>
<dbReference type="InterPro" id="IPR050130">
    <property type="entry name" value="ClpA_ClpB"/>
</dbReference>
<evidence type="ECO:0000313" key="4">
    <source>
        <dbReference type="EMBL" id="PIR68408.1"/>
    </source>
</evidence>
<protein>
    <submittedName>
        <fullName evidence="4">Type VI secretion system ATPase TssH</fullName>
    </submittedName>
</protein>
<comment type="caution">
    <text evidence="4">The sequence shown here is derived from an EMBL/GenBank/DDBJ whole genome shotgun (WGS) entry which is preliminary data.</text>
</comment>
<dbReference type="SMART" id="SM01086">
    <property type="entry name" value="ClpB_D2-small"/>
    <property type="match status" value="1"/>
</dbReference>
<name>A0A2H0TBM0_9BACT</name>
<dbReference type="Proteomes" id="UP000230094">
    <property type="component" value="Unassembled WGS sequence"/>
</dbReference>
<organism evidence="4 5">
    <name type="scientific">Candidatus Nomurabacteria bacterium CG10_big_fil_rev_8_21_14_0_10_35_16</name>
    <dbReference type="NCBI Taxonomy" id="1974731"/>
    <lineage>
        <taxon>Bacteria</taxon>
        <taxon>Candidatus Nomuraibacteriota</taxon>
    </lineage>
</organism>
<evidence type="ECO:0000256" key="1">
    <source>
        <dbReference type="ARBA" id="ARBA00022741"/>
    </source>
</evidence>
<dbReference type="InterPro" id="IPR019489">
    <property type="entry name" value="Clp_ATPase_C"/>
</dbReference>
<keyword evidence="1" id="KW-0547">Nucleotide-binding</keyword>
<evidence type="ECO:0000313" key="5">
    <source>
        <dbReference type="Proteomes" id="UP000230094"/>
    </source>
</evidence>
<dbReference type="InterPro" id="IPR003959">
    <property type="entry name" value="ATPase_AAA_core"/>
</dbReference>
<dbReference type="GO" id="GO:0016887">
    <property type="term" value="F:ATP hydrolysis activity"/>
    <property type="evidence" value="ECO:0007669"/>
    <property type="project" value="InterPro"/>
</dbReference>
<dbReference type="AlphaFoldDB" id="A0A2H0TBM0"/>
<evidence type="ECO:0000259" key="3">
    <source>
        <dbReference type="SMART" id="SM01086"/>
    </source>
</evidence>
<dbReference type="Pfam" id="PF07724">
    <property type="entry name" value="AAA_2"/>
    <property type="match status" value="1"/>
</dbReference>
<dbReference type="GO" id="GO:0005737">
    <property type="term" value="C:cytoplasm"/>
    <property type="evidence" value="ECO:0007669"/>
    <property type="project" value="TreeGrafter"/>
</dbReference>
<sequence length="175" mass="19851">KNTIILLTSNIGSQFVERMESIGFSNNSEKEDYSQIKEKVIEALKDHFRPEFINRLDEIIVFDILSPEAIAEIVGLRVKVVKERLLAKGIDFSINEEAINYLAKEGYNPSYGARPLNRLIQNKILNPLALHIISNKVKKGDMVIVSMKENELLIETKKGKIKSPIRVSRRSSSKA</sequence>
<dbReference type="GO" id="GO:0034605">
    <property type="term" value="P:cellular response to heat"/>
    <property type="evidence" value="ECO:0007669"/>
    <property type="project" value="TreeGrafter"/>
</dbReference>